<dbReference type="InterPro" id="IPR038734">
    <property type="entry name" value="YhaN_AAA"/>
</dbReference>
<protein>
    <recommendedName>
        <fullName evidence="3">YhaN AAA domain-containing protein</fullName>
    </recommendedName>
</protein>
<keyword evidence="2" id="KW-0812">Transmembrane</keyword>
<evidence type="ECO:0000256" key="1">
    <source>
        <dbReference type="SAM" id="Coils"/>
    </source>
</evidence>
<keyword evidence="2" id="KW-0472">Membrane</keyword>
<evidence type="ECO:0000256" key="2">
    <source>
        <dbReference type="SAM" id="Phobius"/>
    </source>
</evidence>
<dbReference type="PANTHER" id="PTHR41259">
    <property type="entry name" value="DOUBLE-STRAND BREAK REPAIR RAD50 ATPASE, PUTATIVE-RELATED"/>
    <property type="match status" value="1"/>
</dbReference>
<dbReference type="PATRIC" id="fig|1121338.3.peg.1021"/>
<gene>
    <name evidence="4" type="ORF">CLTEP_09890</name>
</gene>
<dbReference type="InterPro" id="IPR027417">
    <property type="entry name" value="P-loop_NTPase"/>
</dbReference>
<dbReference type="RefSeq" id="WP_066823438.1">
    <property type="nucleotide sequence ID" value="NZ_LTBA01000007.1"/>
</dbReference>
<keyword evidence="5" id="KW-1185">Reference proteome</keyword>
<keyword evidence="1" id="KW-0175">Coiled coil</keyword>
<feature type="domain" description="YhaN AAA" evidence="3">
    <location>
        <begin position="1"/>
        <end position="180"/>
    </location>
</feature>
<dbReference type="PANTHER" id="PTHR41259:SF1">
    <property type="entry name" value="DOUBLE-STRAND BREAK REPAIR RAD50 ATPASE, PUTATIVE-RELATED"/>
    <property type="match status" value="1"/>
</dbReference>
<dbReference type="Proteomes" id="UP000075531">
    <property type="component" value="Unassembled WGS sequence"/>
</dbReference>
<evidence type="ECO:0000313" key="5">
    <source>
        <dbReference type="Proteomes" id="UP000075531"/>
    </source>
</evidence>
<dbReference type="EMBL" id="LTBA01000007">
    <property type="protein sequence ID" value="KYH34996.1"/>
    <property type="molecule type" value="Genomic_DNA"/>
</dbReference>
<name>A0A151B530_9CLOT</name>
<dbReference type="SUPFAM" id="SSF52540">
    <property type="entry name" value="P-loop containing nucleoside triphosphate hydrolases"/>
    <property type="match status" value="1"/>
</dbReference>
<evidence type="ECO:0000259" key="3">
    <source>
        <dbReference type="Pfam" id="PF13514"/>
    </source>
</evidence>
<accession>A0A151B530</accession>
<proteinExistence type="predicted"/>
<evidence type="ECO:0000313" key="4">
    <source>
        <dbReference type="EMBL" id="KYH34996.1"/>
    </source>
</evidence>
<feature type="coiled-coil region" evidence="1">
    <location>
        <begin position="385"/>
        <end position="412"/>
    </location>
</feature>
<dbReference type="OrthoDB" id="9764467at2"/>
<organism evidence="4 5">
    <name type="scientific">Clostridium tepidiprofundi DSM 19306</name>
    <dbReference type="NCBI Taxonomy" id="1121338"/>
    <lineage>
        <taxon>Bacteria</taxon>
        <taxon>Bacillati</taxon>
        <taxon>Bacillota</taxon>
        <taxon>Clostridia</taxon>
        <taxon>Eubacteriales</taxon>
        <taxon>Clostridiaceae</taxon>
        <taxon>Clostridium</taxon>
    </lineage>
</organism>
<dbReference type="STRING" id="1121338.CLTEP_09890"/>
<comment type="caution">
    <text evidence="4">The sequence shown here is derived from an EMBL/GenBank/DDBJ whole genome shotgun (WGS) entry which is preliminary data.</text>
</comment>
<dbReference type="AlphaFoldDB" id="A0A151B530"/>
<feature type="transmembrane region" description="Helical" evidence="2">
    <location>
        <begin position="442"/>
        <end position="462"/>
    </location>
</feature>
<dbReference type="Pfam" id="PF13514">
    <property type="entry name" value="AAA_27"/>
    <property type="match status" value="1"/>
</dbReference>
<feature type="transmembrane region" description="Helical" evidence="2">
    <location>
        <begin position="416"/>
        <end position="436"/>
    </location>
</feature>
<feature type="coiled-coil region" evidence="1">
    <location>
        <begin position="535"/>
        <end position="569"/>
    </location>
</feature>
<dbReference type="Gene3D" id="3.40.50.300">
    <property type="entry name" value="P-loop containing nucleotide triphosphate hydrolases"/>
    <property type="match status" value="2"/>
</dbReference>
<sequence>MKIHSLDIRDMGIFQGEKLEGLSNRIIVIGGLNRAGKTTFMQILRHLGYGFNSKDILPPPRFEYDVRSTVVLEDGKKYNMLLKKNNSPVISSENGYGDITCNEIYGNIDSYTYKELFTISLDEISRIDDKNNSKLNTVLLGAGLKDIVKVPGLIKNFNKEAEKIGGKRGNPSTKQFKPYYEVIKKGSETYSKAKLELYEYKNKCEQICEVEKLLYEKQLDIIKIENEIIVLDVLKNNYEVYNKWKNIKVECEKYKTTNCIEESDLVRGKELYKQYKEINEEYEEVKYEYVKEVSSDLNSKDLYIKHKQDILMYSSELSGTKEKLKNLFDSKKKINNKVSSVMYRMKTINNNWDSFDVIQNINCDKIKLNMINDNIQKYDAFVNQSNSLNNEIETLKVSKNTIEKQIKDLNIKKNSFYLKWYFIINLITVIIGGALLNYDKSLATAVIIIGAIGAGLCMFIVFNSSKENKKIYNTLIRNIEEIGVQLDIKEKRYCEICNEVKKLESIFNKYRNEIHINKDCSVFDMREYYKSALDLSREINEIINEKRKLSGLENKLNFEINDYKQLVKKFIDNIDGQELFIYMEKLYKNLAIAEKFNDINHKKTEVDNKIRELLNKYENVIEVKNTNDCFNVLNEFIIKGEKYKKFVEIKVQCNLLEERLNQALKTDRISNAFSEMLSLVFSEREYLVILEKGYEKYTSLAGIEEEYIKLKENRKILLDEKEQLRNQLQRLKFEKEKLLSDETIERARELINEGRGGLYTLAEKYAVYKTASLILSKVQKRFLDETKNTLLKYSGDMMKLITSGEIEHIQPVDDLNVCDFKTIHKDGHVYDSSDMLSRGTCEQLFLSVRLSRIKEITPPLPVIFDDSFVNFDEIHMKNVLILLAELSKTHQIFVLTCHSKLIELISNISNDIQYWKLEKGRFSLSSSKKLIEYLSTPGV</sequence>
<reference evidence="4 5" key="1">
    <citation type="submission" date="2016-02" db="EMBL/GenBank/DDBJ databases">
        <title>Genome sequence of Clostridium tepidiprofundi DSM 19306.</title>
        <authorList>
            <person name="Poehlein A."/>
            <person name="Daniel R."/>
        </authorList>
    </citation>
    <scope>NUCLEOTIDE SEQUENCE [LARGE SCALE GENOMIC DNA]</scope>
    <source>
        <strain evidence="4 5">DSM 19306</strain>
    </source>
</reference>
<keyword evidence="2" id="KW-1133">Transmembrane helix</keyword>
<feature type="coiled-coil region" evidence="1">
    <location>
        <begin position="700"/>
        <end position="741"/>
    </location>
</feature>